<evidence type="ECO:0000259" key="6">
    <source>
        <dbReference type="Pfam" id="PF01494"/>
    </source>
</evidence>
<evidence type="ECO:0000256" key="4">
    <source>
        <dbReference type="ARBA" id="ARBA00023002"/>
    </source>
</evidence>
<dbReference type="Proteomes" id="UP001321760">
    <property type="component" value="Unassembled WGS sequence"/>
</dbReference>
<gene>
    <name evidence="7" type="ORF">QBC34DRAFT_132183</name>
</gene>
<keyword evidence="4" id="KW-0560">Oxidoreductase</keyword>
<dbReference type="Pfam" id="PF01494">
    <property type="entry name" value="FAD_binding_3"/>
    <property type="match status" value="1"/>
</dbReference>
<dbReference type="InterPro" id="IPR036188">
    <property type="entry name" value="FAD/NAD-bd_sf"/>
</dbReference>
<name>A0AAV9GIX6_9PEZI</name>
<evidence type="ECO:0000313" key="7">
    <source>
        <dbReference type="EMBL" id="KAK4447343.1"/>
    </source>
</evidence>
<dbReference type="GO" id="GO:0004497">
    <property type="term" value="F:monooxygenase activity"/>
    <property type="evidence" value="ECO:0007669"/>
    <property type="project" value="UniProtKB-KW"/>
</dbReference>
<sequence>MTENQGDPLPRIAIVGAGVCGLVLAQGLKKHGFQVTVYEREAHIGERAWEWTLILHWALPTLRNMLPGDVLADQPSAHANPLYPYGDEPETLPFYNSMTGDVALRMTAPFRRMSRRRLHEVCSKGLDIRWGTRVVDLKMEKSGPVSLSLENGRVAKADLVIGADGSSSRIRQWLVGEEAGRSTATDWTIGSGIIRYDADQAKALLALSEICSVSTGPSGMIVVAVSDFENAQDASTCSFQVVRIWKGEAVSCQGPEAIARMKAATSRDSFSEPFYSAIHRMAQDSSPVFMRQLQYWPTVPWDNRTGRVTLVGDAAQCMLPNRGQGLNQALDDVDCIVAQISRMKEEGASIGEALGNYETDVFARGKKAALESLEDANAVMATRDFGNSRQATQGLAK</sequence>
<keyword evidence="8" id="KW-1185">Reference proteome</keyword>
<evidence type="ECO:0000256" key="2">
    <source>
        <dbReference type="ARBA" id="ARBA00022630"/>
    </source>
</evidence>
<dbReference type="PANTHER" id="PTHR47178">
    <property type="entry name" value="MONOOXYGENASE, FAD-BINDING"/>
    <property type="match status" value="1"/>
</dbReference>
<reference evidence="7" key="2">
    <citation type="submission" date="2023-05" db="EMBL/GenBank/DDBJ databases">
        <authorList>
            <consortium name="Lawrence Berkeley National Laboratory"/>
            <person name="Steindorff A."/>
            <person name="Hensen N."/>
            <person name="Bonometti L."/>
            <person name="Westerberg I."/>
            <person name="Brannstrom I.O."/>
            <person name="Guillou S."/>
            <person name="Cros-Aarteil S."/>
            <person name="Calhoun S."/>
            <person name="Haridas S."/>
            <person name="Kuo A."/>
            <person name="Mondo S."/>
            <person name="Pangilinan J."/>
            <person name="Riley R."/>
            <person name="Labutti K."/>
            <person name="Andreopoulos B."/>
            <person name="Lipzen A."/>
            <person name="Chen C."/>
            <person name="Yanf M."/>
            <person name="Daum C."/>
            <person name="Ng V."/>
            <person name="Clum A."/>
            <person name="Ohm R."/>
            <person name="Martin F."/>
            <person name="Silar P."/>
            <person name="Natvig D."/>
            <person name="Lalanne C."/>
            <person name="Gautier V."/>
            <person name="Ament-Velasquez S.L."/>
            <person name="Kruys A."/>
            <person name="Hutchinson M.I."/>
            <person name="Powell A.J."/>
            <person name="Barry K."/>
            <person name="Miller A.N."/>
            <person name="Grigoriev I.V."/>
            <person name="Debuchy R."/>
            <person name="Gladieux P."/>
            <person name="Thoren M.H."/>
            <person name="Johannesson H."/>
        </authorList>
    </citation>
    <scope>NUCLEOTIDE SEQUENCE</scope>
    <source>
        <strain evidence="7">PSN243</strain>
    </source>
</reference>
<keyword evidence="5" id="KW-0503">Monooxygenase</keyword>
<dbReference type="SUPFAM" id="SSF51905">
    <property type="entry name" value="FAD/NAD(P)-binding domain"/>
    <property type="match status" value="1"/>
</dbReference>
<dbReference type="Pfam" id="PF13450">
    <property type="entry name" value="NAD_binding_8"/>
    <property type="match status" value="1"/>
</dbReference>
<dbReference type="GO" id="GO:0071949">
    <property type="term" value="F:FAD binding"/>
    <property type="evidence" value="ECO:0007669"/>
    <property type="project" value="InterPro"/>
</dbReference>
<organism evidence="7 8">
    <name type="scientific">Podospora aff. communis PSN243</name>
    <dbReference type="NCBI Taxonomy" id="3040156"/>
    <lineage>
        <taxon>Eukaryota</taxon>
        <taxon>Fungi</taxon>
        <taxon>Dikarya</taxon>
        <taxon>Ascomycota</taxon>
        <taxon>Pezizomycotina</taxon>
        <taxon>Sordariomycetes</taxon>
        <taxon>Sordariomycetidae</taxon>
        <taxon>Sordariales</taxon>
        <taxon>Podosporaceae</taxon>
        <taxon>Podospora</taxon>
    </lineage>
</organism>
<evidence type="ECO:0000313" key="8">
    <source>
        <dbReference type="Proteomes" id="UP001321760"/>
    </source>
</evidence>
<keyword evidence="3" id="KW-0274">FAD</keyword>
<comment type="caution">
    <text evidence="7">The sequence shown here is derived from an EMBL/GenBank/DDBJ whole genome shotgun (WGS) entry which is preliminary data.</text>
</comment>
<dbReference type="Gene3D" id="3.50.50.60">
    <property type="entry name" value="FAD/NAD(P)-binding domain"/>
    <property type="match status" value="1"/>
</dbReference>
<dbReference type="EMBL" id="MU865950">
    <property type="protein sequence ID" value="KAK4447343.1"/>
    <property type="molecule type" value="Genomic_DNA"/>
</dbReference>
<dbReference type="PRINTS" id="PR00420">
    <property type="entry name" value="RNGMNOXGNASE"/>
</dbReference>
<protein>
    <recommendedName>
        <fullName evidence="6">FAD-binding domain-containing protein</fullName>
    </recommendedName>
</protein>
<proteinExistence type="predicted"/>
<dbReference type="AlphaFoldDB" id="A0AAV9GIX6"/>
<evidence type="ECO:0000256" key="5">
    <source>
        <dbReference type="ARBA" id="ARBA00023033"/>
    </source>
</evidence>
<evidence type="ECO:0000256" key="1">
    <source>
        <dbReference type="ARBA" id="ARBA00001974"/>
    </source>
</evidence>
<keyword evidence="2" id="KW-0285">Flavoprotein</keyword>
<comment type="cofactor">
    <cofactor evidence="1">
        <name>FAD</name>
        <dbReference type="ChEBI" id="CHEBI:57692"/>
    </cofactor>
</comment>
<dbReference type="InterPro" id="IPR002938">
    <property type="entry name" value="FAD-bd"/>
</dbReference>
<reference evidence="7" key="1">
    <citation type="journal article" date="2023" name="Mol. Phylogenet. Evol.">
        <title>Genome-scale phylogeny and comparative genomics of the fungal order Sordariales.</title>
        <authorList>
            <person name="Hensen N."/>
            <person name="Bonometti L."/>
            <person name="Westerberg I."/>
            <person name="Brannstrom I.O."/>
            <person name="Guillou S."/>
            <person name="Cros-Aarteil S."/>
            <person name="Calhoun S."/>
            <person name="Haridas S."/>
            <person name="Kuo A."/>
            <person name="Mondo S."/>
            <person name="Pangilinan J."/>
            <person name="Riley R."/>
            <person name="LaButti K."/>
            <person name="Andreopoulos B."/>
            <person name="Lipzen A."/>
            <person name="Chen C."/>
            <person name="Yan M."/>
            <person name="Daum C."/>
            <person name="Ng V."/>
            <person name="Clum A."/>
            <person name="Steindorff A."/>
            <person name="Ohm R.A."/>
            <person name="Martin F."/>
            <person name="Silar P."/>
            <person name="Natvig D.O."/>
            <person name="Lalanne C."/>
            <person name="Gautier V."/>
            <person name="Ament-Velasquez S.L."/>
            <person name="Kruys A."/>
            <person name="Hutchinson M.I."/>
            <person name="Powell A.J."/>
            <person name="Barry K."/>
            <person name="Miller A.N."/>
            <person name="Grigoriev I.V."/>
            <person name="Debuchy R."/>
            <person name="Gladieux P."/>
            <person name="Hiltunen Thoren M."/>
            <person name="Johannesson H."/>
        </authorList>
    </citation>
    <scope>NUCLEOTIDE SEQUENCE</scope>
    <source>
        <strain evidence="7">PSN243</strain>
    </source>
</reference>
<dbReference type="PANTHER" id="PTHR47178:SF3">
    <property type="entry name" value="FAD-BINDING DOMAIN-CONTAINING PROTEIN"/>
    <property type="match status" value="1"/>
</dbReference>
<evidence type="ECO:0000256" key="3">
    <source>
        <dbReference type="ARBA" id="ARBA00022827"/>
    </source>
</evidence>
<accession>A0AAV9GIX6</accession>
<feature type="domain" description="FAD-binding" evidence="6">
    <location>
        <begin position="122"/>
        <end position="367"/>
    </location>
</feature>